<feature type="compositionally biased region" description="Basic and acidic residues" evidence="4">
    <location>
        <begin position="79"/>
        <end position="104"/>
    </location>
</feature>
<evidence type="ECO:0000313" key="5">
    <source>
        <dbReference type="EMBL" id="KAF8408874.1"/>
    </source>
</evidence>
<dbReference type="PANTHER" id="PTHR34224">
    <property type="entry name" value="INTERACTOR OF CONSTITUTIVE ACTIVE ROPS 2, CHLOROPLASTIC-RELATED"/>
    <property type="match status" value="1"/>
</dbReference>
<reference evidence="5 6" key="1">
    <citation type="submission" date="2020-04" db="EMBL/GenBank/DDBJ databases">
        <title>Plant Genome Project.</title>
        <authorList>
            <person name="Zhang R.-G."/>
        </authorList>
    </citation>
    <scope>NUCLEOTIDE SEQUENCE [LARGE SCALE GENOMIC DNA]</scope>
    <source>
        <strain evidence="5">YNK0</strain>
        <tissue evidence="5">Leaf</tissue>
    </source>
</reference>
<accession>A0A835DQB0</accession>
<evidence type="ECO:0000256" key="4">
    <source>
        <dbReference type="SAM" id="MobiDB-lite"/>
    </source>
</evidence>
<keyword evidence="2 3" id="KW-0175">Coiled coil</keyword>
<dbReference type="AlphaFoldDB" id="A0A835DQB0"/>
<gene>
    <name evidence="5" type="ORF">HHK36_004943</name>
</gene>
<dbReference type="OMA" id="FACIFHE"/>
<feature type="compositionally biased region" description="Acidic residues" evidence="4">
    <location>
        <begin position="138"/>
        <end position="149"/>
    </location>
</feature>
<sequence>MPRSRGSEMPQKKSQRAPLQLRTSSSESDPLHHRPVVDRSPKLGDRRSPRGAQSDHPLNQKKLGTRIADLESQLGQAQEELKNLKEQLDSAEAAKKEAQEELGKKTQKPIIPDPEEEEKNSPTEIHKSNEEISSTPDESPEENQPETDVFEVPVPPMVEPTYQTTEQEENETNPIEKSTEPPPLPEPEKKLLDELSLKNAEIDLLKTKLEEEEKKLEVFYEENESLKNQITNAAVEAASARVKQEETAMKLSELGNELEASKANVTQLNQKLEGVEGAKAELETEMKKLRVQTEQWRKAADAAAAVLAGGVEMNGRRVAGRCGSMDKHLSSGSFEQGGGYSGLVGSPMMGDDIDDGFGSGKRKGAGIRMFGDLWKKKAQK</sequence>
<keyword evidence="6" id="KW-1185">Reference proteome</keyword>
<evidence type="ECO:0000256" key="3">
    <source>
        <dbReference type="SAM" id="Coils"/>
    </source>
</evidence>
<evidence type="ECO:0000313" key="6">
    <source>
        <dbReference type="Proteomes" id="UP000655225"/>
    </source>
</evidence>
<organism evidence="5 6">
    <name type="scientific">Tetracentron sinense</name>
    <name type="common">Spur-leaf</name>
    <dbReference type="NCBI Taxonomy" id="13715"/>
    <lineage>
        <taxon>Eukaryota</taxon>
        <taxon>Viridiplantae</taxon>
        <taxon>Streptophyta</taxon>
        <taxon>Embryophyta</taxon>
        <taxon>Tracheophyta</taxon>
        <taxon>Spermatophyta</taxon>
        <taxon>Magnoliopsida</taxon>
        <taxon>Trochodendrales</taxon>
        <taxon>Trochodendraceae</taxon>
        <taxon>Tetracentron</taxon>
    </lineage>
</organism>
<dbReference type="EMBL" id="JABCRI010000003">
    <property type="protein sequence ID" value="KAF8408874.1"/>
    <property type="molecule type" value="Genomic_DNA"/>
</dbReference>
<name>A0A835DQB0_TETSI</name>
<feature type="region of interest" description="Disordered" evidence="4">
    <location>
        <begin position="1"/>
        <end position="188"/>
    </location>
</feature>
<evidence type="ECO:0000256" key="1">
    <source>
        <dbReference type="ARBA" id="ARBA00009778"/>
    </source>
</evidence>
<feature type="coiled-coil region" evidence="3">
    <location>
        <begin position="192"/>
        <end position="299"/>
    </location>
</feature>
<feature type="compositionally biased region" description="Basic and acidic residues" evidence="4">
    <location>
        <begin position="119"/>
        <end position="130"/>
    </location>
</feature>
<comment type="caution">
    <text evidence="5">The sequence shown here is derived from an EMBL/GenBank/DDBJ whole genome shotgun (WGS) entry which is preliminary data.</text>
</comment>
<dbReference type="PANTHER" id="PTHR34224:SF2">
    <property type="entry name" value="INTERACTOR OF CONSTITUTIVE ACTIVE ROPS 4"/>
    <property type="match status" value="1"/>
</dbReference>
<protein>
    <submittedName>
        <fullName evidence="5">Uncharacterized protein</fullName>
    </submittedName>
</protein>
<feature type="compositionally biased region" description="Basic and acidic residues" evidence="4">
    <location>
        <begin position="29"/>
        <end position="48"/>
    </location>
</feature>
<comment type="similarity">
    <text evidence="1">Belongs to the ICR family.</text>
</comment>
<dbReference type="InterPro" id="IPR029688">
    <property type="entry name" value="ICR"/>
</dbReference>
<dbReference type="OrthoDB" id="782896at2759"/>
<proteinExistence type="inferred from homology"/>
<dbReference type="Proteomes" id="UP000655225">
    <property type="component" value="Unassembled WGS sequence"/>
</dbReference>
<evidence type="ECO:0000256" key="2">
    <source>
        <dbReference type="ARBA" id="ARBA00023054"/>
    </source>
</evidence>